<sequence length="81" mass="8499">MTTATPYTPPAEIIFAANQRLETATLGHIALAAVLYGTYCGVTGGRSAVTGAELPPFEKCPVLVRAGWLAVARRSTPRSLP</sequence>
<proteinExistence type="predicted"/>
<organism evidence="1 2">
    <name type="scientific">Corallococcus llansteffanensis</name>
    <dbReference type="NCBI Taxonomy" id="2316731"/>
    <lineage>
        <taxon>Bacteria</taxon>
        <taxon>Pseudomonadati</taxon>
        <taxon>Myxococcota</taxon>
        <taxon>Myxococcia</taxon>
        <taxon>Myxococcales</taxon>
        <taxon>Cystobacterineae</taxon>
        <taxon>Myxococcaceae</taxon>
        <taxon>Corallococcus</taxon>
    </lineage>
</organism>
<gene>
    <name evidence="1" type="ORF">D7V93_11705</name>
</gene>
<protein>
    <submittedName>
        <fullName evidence="1">Uncharacterized protein</fullName>
    </submittedName>
</protein>
<reference evidence="2" key="1">
    <citation type="submission" date="2018-09" db="EMBL/GenBank/DDBJ databases">
        <authorList>
            <person name="Livingstone P.G."/>
            <person name="Whitworth D.E."/>
        </authorList>
    </citation>
    <scope>NUCLEOTIDE SEQUENCE [LARGE SCALE GENOMIC DNA]</scope>
    <source>
        <strain evidence="2">CA051B</strain>
    </source>
</reference>
<dbReference type="Proteomes" id="UP000272888">
    <property type="component" value="Unassembled WGS sequence"/>
</dbReference>
<accession>A0A3A8PY80</accession>
<keyword evidence="2" id="KW-1185">Reference proteome</keyword>
<name>A0A3A8PY80_9BACT</name>
<evidence type="ECO:0000313" key="1">
    <source>
        <dbReference type="EMBL" id="RKH61456.1"/>
    </source>
</evidence>
<dbReference type="EMBL" id="RAWB01000095">
    <property type="protein sequence ID" value="RKH61456.1"/>
    <property type="molecule type" value="Genomic_DNA"/>
</dbReference>
<evidence type="ECO:0000313" key="2">
    <source>
        <dbReference type="Proteomes" id="UP000272888"/>
    </source>
</evidence>
<dbReference type="RefSeq" id="WP_120643481.1">
    <property type="nucleotide sequence ID" value="NZ_RAWB01000095.1"/>
</dbReference>
<comment type="caution">
    <text evidence="1">The sequence shown here is derived from an EMBL/GenBank/DDBJ whole genome shotgun (WGS) entry which is preliminary data.</text>
</comment>
<dbReference type="AlphaFoldDB" id="A0A3A8PY80"/>